<proteinExistence type="predicted"/>
<evidence type="ECO:0000256" key="1">
    <source>
        <dbReference type="SAM" id="MobiDB-lite"/>
    </source>
</evidence>
<protein>
    <submittedName>
        <fullName evidence="2">Uncharacterized protein</fullName>
    </submittedName>
</protein>
<reference evidence="2" key="1">
    <citation type="submission" date="2015-04" db="EMBL/GenBank/DDBJ databases">
        <title>The genome sequence of the plant pathogenic Rhizarian Plasmodiophora brassicae reveals insights in its biotrophic life cycle and the origin of chitin synthesis.</title>
        <authorList>
            <person name="Schwelm A."/>
            <person name="Fogelqvist J."/>
            <person name="Knaust A."/>
            <person name="Julke S."/>
            <person name="Lilja T."/>
            <person name="Dhandapani V."/>
            <person name="Bonilla-Rosso G."/>
            <person name="Karlsson M."/>
            <person name="Shevchenko A."/>
            <person name="Choi S.R."/>
            <person name="Kim H.G."/>
            <person name="Park J.Y."/>
            <person name="Lim Y.P."/>
            <person name="Ludwig-Muller J."/>
            <person name="Dixelius C."/>
        </authorList>
    </citation>
    <scope>NUCLEOTIDE SEQUENCE</scope>
    <source>
        <tissue evidence="2">Potato root galls</tissue>
    </source>
</reference>
<dbReference type="AlphaFoldDB" id="A0A0H5QQL1"/>
<feature type="compositionally biased region" description="Low complexity" evidence="1">
    <location>
        <begin position="240"/>
        <end position="252"/>
    </location>
</feature>
<organism evidence="2">
    <name type="scientific">Spongospora subterranea</name>
    <dbReference type="NCBI Taxonomy" id="70186"/>
    <lineage>
        <taxon>Eukaryota</taxon>
        <taxon>Sar</taxon>
        <taxon>Rhizaria</taxon>
        <taxon>Endomyxa</taxon>
        <taxon>Phytomyxea</taxon>
        <taxon>Plasmodiophorida</taxon>
        <taxon>Plasmodiophoridae</taxon>
        <taxon>Spongospora</taxon>
    </lineage>
</organism>
<feature type="compositionally biased region" description="Polar residues" evidence="1">
    <location>
        <begin position="345"/>
        <end position="367"/>
    </location>
</feature>
<feature type="compositionally biased region" description="Polar residues" evidence="1">
    <location>
        <begin position="190"/>
        <end position="205"/>
    </location>
</feature>
<sequence length="367" mass="40591">MAPSPSIISQLLIGLERFSAHLTKPDLCIVISWVDRIIREMSRSSLGTISKYLTVLLDQVQKRHLQVPFDIKPRKSLQGLCRLPPSMTKNGAILMRAIEGKRRLSSCGRYGRIWDMIFKRYYIASKSKLLSPKCGKPTLSIPLSTNLRTNIIAANDDIRDGGPCSEPVLSKQSPMTTRPSINDIGVRLSPQVSLKSTSSPNSSGTAGFHSKSPSPSNPLPTHDNDPTLTTISNKHNTQHLSAFNSPSLSNSSPHHRYSVDPRYNGSHSLSNPSLHHKCSVGLSYAVAQPHIHRPSPYIDHILYEYQMIPFNIAYSHDQHSDDIEGANRSYQALNRLLQLHRTGNPHKSSLPAQKTSSSSDIIPTASD</sequence>
<feature type="region of interest" description="Disordered" evidence="1">
    <location>
        <begin position="158"/>
        <end position="270"/>
    </location>
</feature>
<feature type="compositionally biased region" description="Polar residues" evidence="1">
    <location>
        <begin position="226"/>
        <end position="239"/>
    </location>
</feature>
<accession>A0A0H5QQL1</accession>
<feature type="region of interest" description="Disordered" evidence="1">
    <location>
        <begin position="342"/>
        <end position="367"/>
    </location>
</feature>
<dbReference type="EMBL" id="HACM01003923">
    <property type="protein sequence ID" value="CRZ04365.1"/>
    <property type="molecule type" value="Transcribed_RNA"/>
</dbReference>
<evidence type="ECO:0000313" key="2">
    <source>
        <dbReference type="EMBL" id="CRZ04365.1"/>
    </source>
</evidence>
<feature type="compositionally biased region" description="Polar residues" evidence="1">
    <location>
        <begin position="170"/>
        <end position="180"/>
    </location>
</feature>
<name>A0A0H5QQL1_9EUKA</name>